<gene>
    <name evidence="6" type="ORF">AUC69_13070</name>
</gene>
<dbReference type="SUPFAM" id="SSF46626">
    <property type="entry name" value="Cytochrome c"/>
    <property type="match status" value="1"/>
</dbReference>
<keyword evidence="1 4" id="KW-0349">Heme</keyword>
<comment type="caution">
    <text evidence="6">The sequence shown here is derived from an EMBL/GenBank/DDBJ whole genome shotgun (WGS) entry which is preliminary data.</text>
</comment>
<dbReference type="PROSITE" id="PS51007">
    <property type="entry name" value="CYTC"/>
    <property type="match status" value="1"/>
</dbReference>
<reference evidence="6 7" key="1">
    <citation type="journal article" date="2016" name="Environ. Microbiol.">
        <title>New Methyloceanibacter diversity from North Sea sediments includes methanotroph containing solely the soluble methane monooxygenase.</title>
        <authorList>
            <person name="Vekeman B."/>
            <person name="Kerckhof F.M."/>
            <person name="Cremers G."/>
            <person name="de Vos P."/>
            <person name="Vandamme P."/>
            <person name="Boon N."/>
            <person name="Op den Camp H.J."/>
            <person name="Heylen K."/>
        </authorList>
    </citation>
    <scope>NUCLEOTIDE SEQUENCE [LARGE SCALE GENOMIC DNA]</scope>
    <source>
        <strain evidence="6 7">R-67175</strain>
    </source>
</reference>
<keyword evidence="3 4" id="KW-0408">Iron</keyword>
<sequence>MRGAGDDSAVEGKAILEKYCARCHAIGAADESPLEKAPPLRKIYLTYPIEQLEGGFAEGMGSRHRDMPQIQFSTEQVDAILTYLGGITGVDPATRPRTEVPDETPP</sequence>
<organism evidence="6 7">
    <name type="scientific">Methyloceanibacter superfactus</name>
    <dbReference type="NCBI Taxonomy" id="1774969"/>
    <lineage>
        <taxon>Bacteria</taxon>
        <taxon>Pseudomonadati</taxon>
        <taxon>Pseudomonadota</taxon>
        <taxon>Alphaproteobacteria</taxon>
        <taxon>Hyphomicrobiales</taxon>
        <taxon>Hyphomicrobiaceae</taxon>
        <taxon>Methyloceanibacter</taxon>
    </lineage>
</organism>
<protein>
    <recommendedName>
        <fullName evidence="5">Cytochrome c domain-containing protein</fullName>
    </recommendedName>
</protein>
<dbReference type="GO" id="GO:0046872">
    <property type="term" value="F:metal ion binding"/>
    <property type="evidence" value="ECO:0007669"/>
    <property type="project" value="UniProtKB-KW"/>
</dbReference>
<dbReference type="InterPro" id="IPR009056">
    <property type="entry name" value="Cyt_c-like_dom"/>
</dbReference>
<dbReference type="Gene3D" id="1.10.760.10">
    <property type="entry name" value="Cytochrome c-like domain"/>
    <property type="match status" value="1"/>
</dbReference>
<dbReference type="GO" id="GO:0009055">
    <property type="term" value="F:electron transfer activity"/>
    <property type="evidence" value="ECO:0007669"/>
    <property type="project" value="InterPro"/>
</dbReference>
<dbReference type="EMBL" id="LPWF01000027">
    <property type="protein sequence ID" value="ODR97046.1"/>
    <property type="molecule type" value="Genomic_DNA"/>
</dbReference>
<evidence type="ECO:0000256" key="2">
    <source>
        <dbReference type="ARBA" id="ARBA00022723"/>
    </source>
</evidence>
<evidence type="ECO:0000256" key="1">
    <source>
        <dbReference type="ARBA" id="ARBA00022617"/>
    </source>
</evidence>
<name>A0A1E3VVS3_9HYPH</name>
<dbReference type="GO" id="GO:0020037">
    <property type="term" value="F:heme binding"/>
    <property type="evidence" value="ECO:0007669"/>
    <property type="project" value="InterPro"/>
</dbReference>
<evidence type="ECO:0000256" key="4">
    <source>
        <dbReference type="PROSITE-ProRule" id="PRU00433"/>
    </source>
</evidence>
<evidence type="ECO:0000313" key="7">
    <source>
        <dbReference type="Proteomes" id="UP000094472"/>
    </source>
</evidence>
<dbReference type="Proteomes" id="UP000094472">
    <property type="component" value="Unassembled WGS sequence"/>
</dbReference>
<dbReference type="Pfam" id="PF13442">
    <property type="entry name" value="Cytochrome_CBB3"/>
    <property type="match status" value="1"/>
</dbReference>
<keyword evidence="2 4" id="KW-0479">Metal-binding</keyword>
<proteinExistence type="predicted"/>
<dbReference type="AlphaFoldDB" id="A0A1E3VVS3"/>
<evidence type="ECO:0000259" key="5">
    <source>
        <dbReference type="PROSITE" id="PS51007"/>
    </source>
</evidence>
<evidence type="ECO:0000256" key="3">
    <source>
        <dbReference type="ARBA" id="ARBA00023004"/>
    </source>
</evidence>
<accession>A0A1E3VVS3</accession>
<dbReference type="STRING" id="1774969.AUC69_13070"/>
<dbReference type="OrthoDB" id="7363829at2"/>
<dbReference type="RefSeq" id="WP_069442071.1">
    <property type="nucleotide sequence ID" value="NZ_LPWF01000027.1"/>
</dbReference>
<keyword evidence="7" id="KW-1185">Reference proteome</keyword>
<evidence type="ECO:0000313" key="6">
    <source>
        <dbReference type="EMBL" id="ODR97046.1"/>
    </source>
</evidence>
<dbReference type="InterPro" id="IPR036909">
    <property type="entry name" value="Cyt_c-like_dom_sf"/>
</dbReference>
<feature type="domain" description="Cytochrome c" evidence="5">
    <location>
        <begin position="7"/>
        <end position="88"/>
    </location>
</feature>